<feature type="transmembrane region" description="Helical" evidence="1">
    <location>
        <begin position="410"/>
        <end position="430"/>
    </location>
</feature>
<dbReference type="AlphaFoldDB" id="A0A1G7P351"/>
<dbReference type="STRING" id="104663.SAMN04488121_1021044"/>
<keyword evidence="1" id="KW-1133">Transmembrane helix</keyword>
<feature type="transmembrane region" description="Helical" evidence="1">
    <location>
        <begin position="356"/>
        <end position="377"/>
    </location>
</feature>
<accession>A0A1G7P351</accession>
<feature type="transmembrane region" description="Helical" evidence="1">
    <location>
        <begin position="520"/>
        <end position="539"/>
    </location>
</feature>
<feature type="transmembrane region" description="Helical" evidence="1">
    <location>
        <begin position="138"/>
        <end position="164"/>
    </location>
</feature>
<evidence type="ECO:0000259" key="2">
    <source>
        <dbReference type="Pfam" id="PF01433"/>
    </source>
</evidence>
<dbReference type="GO" id="GO:0070006">
    <property type="term" value="F:metalloaminopeptidase activity"/>
    <property type="evidence" value="ECO:0007669"/>
    <property type="project" value="TreeGrafter"/>
</dbReference>
<dbReference type="GO" id="GO:0016020">
    <property type="term" value="C:membrane"/>
    <property type="evidence" value="ECO:0007669"/>
    <property type="project" value="TreeGrafter"/>
</dbReference>
<dbReference type="SUPFAM" id="SSF55486">
    <property type="entry name" value="Metalloproteases ('zincins'), catalytic domain"/>
    <property type="match status" value="1"/>
</dbReference>
<gene>
    <name evidence="3" type="ORF">SAMN04488121_1021044</name>
</gene>
<dbReference type="PANTHER" id="PTHR11533:SF174">
    <property type="entry name" value="PUROMYCIN-SENSITIVE AMINOPEPTIDASE-RELATED"/>
    <property type="match status" value="1"/>
</dbReference>
<feature type="transmembrane region" description="Helical" evidence="1">
    <location>
        <begin position="50"/>
        <end position="75"/>
    </location>
</feature>
<evidence type="ECO:0000313" key="3">
    <source>
        <dbReference type="EMBL" id="SDF80661.1"/>
    </source>
</evidence>
<evidence type="ECO:0000256" key="1">
    <source>
        <dbReference type="SAM" id="Phobius"/>
    </source>
</evidence>
<feature type="transmembrane region" description="Helical" evidence="1">
    <location>
        <begin position="101"/>
        <end position="126"/>
    </location>
</feature>
<feature type="transmembrane region" description="Helical" evidence="1">
    <location>
        <begin position="317"/>
        <end position="336"/>
    </location>
</feature>
<dbReference type="GO" id="GO:0043171">
    <property type="term" value="P:peptide catabolic process"/>
    <property type="evidence" value="ECO:0007669"/>
    <property type="project" value="TreeGrafter"/>
</dbReference>
<dbReference type="InterPro" id="IPR027268">
    <property type="entry name" value="Peptidase_M4/M1_CTD_sf"/>
</dbReference>
<dbReference type="GO" id="GO:0005737">
    <property type="term" value="C:cytoplasm"/>
    <property type="evidence" value="ECO:0007669"/>
    <property type="project" value="TreeGrafter"/>
</dbReference>
<dbReference type="GO" id="GO:0042277">
    <property type="term" value="F:peptide binding"/>
    <property type="evidence" value="ECO:0007669"/>
    <property type="project" value="TreeGrafter"/>
</dbReference>
<dbReference type="PANTHER" id="PTHR11533">
    <property type="entry name" value="PROTEASE M1 ZINC METALLOPROTEASE"/>
    <property type="match status" value="1"/>
</dbReference>
<dbReference type="RefSeq" id="WP_176842245.1">
    <property type="nucleotide sequence ID" value="NZ_FNBN01000002.1"/>
</dbReference>
<dbReference type="InterPro" id="IPR050344">
    <property type="entry name" value="Peptidase_M1_aminopeptidases"/>
</dbReference>
<feature type="transmembrane region" description="Helical" evidence="1">
    <location>
        <begin position="445"/>
        <end position="464"/>
    </location>
</feature>
<sequence>MLSALFGFEIRYHFRQLTFRIAVLLFLGLGLLGVHGNFGGSEVHANAPYVITYIISILSLFSIFVSTLFCANVVLRDTTYGMDAVLFTTAVRRLPYFSVRFLGLVLAVLLILCASIVGMLVGALFADSSQLGAFGPVYFIQPLLVFGLPNILFVCSIIFCTAVLTRDVRATYAAGVLLYNLYMASAILGNSPFFATSALKTSTPGLLPLLSDPFGLSIFFGDTRSWSVVQRNQQVFPFGGALLLNRLLWTACSCLLLVISYRYFAFRLQVARKTTRPGIEEEKDPAMHYSQRQVYPEGFSYAWNSFCSQLRLETTSVFKHIPFLLMVAMWIFIFSVETKDSLLNGVYGIQLYPATNIIVESLLPVRPAMLLIIFYAAELSTRERSTNTQSLLYSTPVSGTMIWAAKCSTLALLIAILITANIAIGLVMQISKGYWHIDLPLYISLYYYSGFPLLLFAVFTLFIHTLTPNKYLGMLLNLFVAAIIIFGRQFGIEHYLLRYAQTPRMSCSAMSGFGYYAHAFNWYMLYWSAFAALLSLLTVGLWQRSRYITGRWRQLRVKPVWLVPLTVFLATGAFIYYKTNIEGGYKNSKVRLNWQARYEQQYRPLANLPQPVITAVKTNVDLYPEAGKYAVKGTFKLSNASPVPISKIWVSTDPEVTSCSIYLPGVAHATHDKTFNQHLYELTTPLLPGATTTMQFSIEVVRSGFTPFNSEHTVTSNGTYIELEKYLPLLGYNDGFEINDRAIRKANGLPEQTRPLPVDSTYHLIGFETTVSTTRGQYVVTTGVLQKSWSANNRQYFHYKTSSPVNYMFALSSARYEIKKETYKGVEFSILFHPGQTANLPVIMQAMKDAIDYCSQHFGPYPHKQLVLAELPQYKGAATAYPGVVFGAENICFQSDFSDSNKVNQAYGIIAHEVAHQWWANKLSPVFQPGAALLTETLAQYTEAMLIEHAFGKTFMRDYLRTENQLYFSLSGTDERELPLVSTNGQPFVHYQKGSLAMYALKEALGEEQMNKALHRLLDKHAYPGVKATANDLMNELCQDASESEIRLIKDWMERVVVYSLKVEVLSCKRLPNGQYKLQLNVHINKTDRNNNHSLPPDENIDIAVFDIPSGALDGHSTPIYLQKHHFSGNLTSLSLTVNKLPETVAIDPYCYMPDANQSDNLVTVK</sequence>
<feature type="domain" description="Peptidase M1 membrane alanine aminopeptidase" evidence="2">
    <location>
        <begin position="845"/>
        <end position="1048"/>
    </location>
</feature>
<protein>
    <submittedName>
        <fullName evidence="3">Peptidase family M1</fullName>
    </submittedName>
</protein>
<feature type="transmembrane region" description="Helical" evidence="1">
    <location>
        <begin position="560"/>
        <end position="577"/>
    </location>
</feature>
<feature type="transmembrane region" description="Helical" evidence="1">
    <location>
        <begin position="247"/>
        <end position="266"/>
    </location>
</feature>
<organism evidence="3 4">
    <name type="scientific">Chitinophaga filiformis</name>
    <name type="common">Myxococcus filiformis</name>
    <name type="synonym">Flexibacter filiformis</name>
    <dbReference type="NCBI Taxonomy" id="104663"/>
    <lineage>
        <taxon>Bacteria</taxon>
        <taxon>Pseudomonadati</taxon>
        <taxon>Bacteroidota</taxon>
        <taxon>Chitinophagia</taxon>
        <taxon>Chitinophagales</taxon>
        <taxon>Chitinophagaceae</taxon>
        <taxon>Chitinophaga</taxon>
    </lineage>
</organism>
<feature type="transmembrane region" description="Helical" evidence="1">
    <location>
        <begin position="471"/>
        <end position="490"/>
    </location>
</feature>
<dbReference type="Gene3D" id="1.10.390.10">
    <property type="entry name" value="Neutral Protease Domain 2"/>
    <property type="match status" value="1"/>
</dbReference>
<evidence type="ECO:0000313" key="4">
    <source>
        <dbReference type="Proteomes" id="UP000199045"/>
    </source>
</evidence>
<reference evidence="3 4" key="1">
    <citation type="submission" date="2016-10" db="EMBL/GenBank/DDBJ databases">
        <authorList>
            <person name="de Groot N.N."/>
        </authorList>
    </citation>
    <scope>NUCLEOTIDE SEQUENCE [LARGE SCALE GENOMIC DNA]</scope>
    <source>
        <strain evidence="3 4">DSM 527</strain>
    </source>
</reference>
<dbReference type="GO" id="GO:0008270">
    <property type="term" value="F:zinc ion binding"/>
    <property type="evidence" value="ECO:0007669"/>
    <property type="project" value="InterPro"/>
</dbReference>
<feature type="transmembrane region" description="Helical" evidence="1">
    <location>
        <begin position="21"/>
        <end position="38"/>
    </location>
</feature>
<keyword evidence="1" id="KW-0472">Membrane</keyword>
<dbReference type="EMBL" id="FNBN01000002">
    <property type="protein sequence ID" value="SDF80661.1"/>
    <property type="molecule type" value="Genomic_DNA"/>
</dbReference>
<keyword evidence="1" id="KW-0812">Transmembrane</keyword>
<dbReference type="InterPro" id="IPR014782">
    <property type="entry name" value="Peptidase_M1_dom"/>
</dbReference>
<feature type="transmembrane region" description="Helical" evidence="1">
    <location>
        <begin position="176"/>
        <end position="199"/>
    </location>
</feature>
<dbReference type="GO" id="GO:0005615">
    <property type="term" value="C:extracellular space"/>
    <property type="evidence" value="ECO:0007669"/>
    <property type="project" value="TreeGrafter"/>
</dbReference>
<dbReference type="Pfam" id="PF01433">
    <property type="entry name" value="Peptidase_M1"/>
    <property type="match status" value="1"/>
</dbReference>
<name>A0A1G7P351_CHIFI</name>
<dbReference type="Proteomes" id="UP000199045">
    <property type="component" value="Unassembled WGS sequence"/>
</dbReference>
<proteinExistence type="predicted"/>